<evidence type="ECO:0000313" key="3">
    <source>
        <dbReference type="Proteomes" id="UP000730482"/>
    </source>
</evidence>
<dbReference type="InterPro" id="IPR055760">
    <property type="entry name" value="DUF7336"/>
</dbReference>
<sequence>MKVYLLWQTHDLAADADDKPDEDAKLLGVYSSGLAAQARIVRARQLPGFRDSPDGFEVSEYTVDEDGWSEGYTTV</sequence>
<accession>A0ABS5L5R7</accession>
<evidence type="ECO:0000259" key="1">
    <source>
        <dbReference type="Pfam" id="PF24024"/>
    </source>
</evidence>
<reference evidence="2 3" key="1">
    <citation type="submission" date="2020-02" db="EMBL/GenBank/DDBJ databases">
        <title>Acidophilic actinobacteria isolated from forest soil.</title>
        <authorList>
            <person name="Golinska P."/>
        </authorList>
    </citation>
    <scope>NUCLEOTIDE SEQUENCE [LARGE SCALE GENOMIC DNA]</scope>
    <source>
        <strain evidence="2 3">NL8</strain>
    </source>
</reference>
<evidence type="ECO:0000313" key="2">
    <source>
        <dbReference type="EMBL" id="MBS2553455.1"/>
    </source>
</evidence>
<comment type="caution">
    <text evidence="2">The sequence shown here is derived from an EMBL/GenBank/DDBJ whole genome shotgun (WGS) entry which is preliminary data.</text>
</comment>
<dbReference type="Proteomes" id="UP000730482">
    <property type="component" value="Unassembled WGS sequence"/>
</dbReference>
<proteinExistence type="predicted"/>
<dbReference type="RefSeq" id="WP_212020031.1">
    <property type="nucleotide sequence ID" value="NZ_JAAFYZ010000255.1"/>
</dbReference>
<name>A0ABS5L5R7_9ACTN</name>
<feature type="domain" description="DUF7336" evidence="1">
    <location>
        <begin position="1"/>
        <end position="70"/>
    </location>
</feature>
<organism evidence="2 3">
    <name type="scientific">Catenulispora pinistramenti</name>
    <dbReference type="NCBI Taxonomy" id="2705254"/>
    <lineage>
        <taxon>Bacteria</taxon>
        <taxon>Bacillati</taxon>
        <taxon>Actinomycetota</taxon>
        <taxon>Actinomycetes</taxon>
        <taxon>Catenulisporales</taxon>
        <taxon>Catenulisporaceae</taxon>
        <taxon>Catenulispora</taxon>
    </lineage>
</organism>
<dbReference type="EMBL" id="JAAFYZ010000255">
    <property type="protein sequence ID" value="MBS2553455.1"/>
    <property type="molecule type" value="Genomic_DNA"/>
</dbReference>
<gene>
    <name evidence="2" type="ORF">KGQ19_42045</name>
</gene>
<dbReference type="Pfam" id="PF24024">
    <property type="entry name" value="DUF7336"/>
    <property type="match status" value="1"/>
</dbReference>
<protein>
    <recommendedName>
        <fullName evidence="1">DUF7336 domain-containing protein</fullName>
    </recommendedName>
</protein>
<keyword evidence="3" id="KW-1185">Reference proteome</keyword>